<dbReference type="AlphaFoldDB" id="A0ABD5PH92"/>
<evidence type="ECO:0000259" key="5">
    <source>
        <dbReference type="Pfam" id="PF00535"/>
    </source>
</evidence>
<keyword evidence="2" id="KW-0328">Glycosyltransferase</keyword>
<keyword evidence="3" id="KW-0808">Transferase</keyword>
<reference evidence="6 7" key="1">
    <citation type="journal article" date="2019" name="Int. J. Syst. Evol. Microbiol.">
        <title>The Global Catalogue of Microorganisms (GCM) 10K type strain sequencing project: providing services to taxonomists for standard genome sequencing and annotation.</title>
        <authorList>
            <consortium name="The Broad Institute Genomics Platform"/>
            <consortium name="The Broad Institute Genome Sequencing Center for Infectious Disease"/>
            <person name="Wu L."/>
            <person name="Ma J."/>
        </authorList>
    </citation>
    <scope>NUCLEOTIDE SEQUENCE [LARGE SCALE GENOMIC DNA]</scope>
    <source>
        <strain evidence="6 7">CGMCC 1.12553</strain>
    </source>
</reference>
<comment type="similarity">
    <text evidence="1">Belongs to the glycosyltransferase 2 family.</text>
</comment>
<evidence type="ECO:0000256" key="1">
    <source>
        <dbReference type="ARBA" id="ARBA00006739"/>
    </source>
</evidence>
<dbReference type="PANTHER" id="PTHR43179:SF12">
    <property type="entry name" value="GALACTOFURANOSYLTRANSFERASE GLFT2"/>
    <property type="match status" value="1"/>
</dbReference>
<accession>A0ABD5PH92</accession>
<sequence length="319" mass="33783">MKLSVVVPTLNGRDRLAASLDSLAERAPDAEVVVVNGPSADGTTGMVRERDDVDVLVELSDRTINVARNAGIEAASGDAVAFLGDDLAVEDGWTDALEAGLAEADVVTGPTHRTLTGGMTTDEPESRTISGREVTYFTGGNVAFRERTLRELDGFDEYLETGGARDAAHRLAGMDATVQWSRELCARREAEADGGHEPPDSPAHAAGATGTNGDGDGRDWGWKYRALAYRLTKNYGVRPTVVRRVLSHAASDAATTAREVVGGDATPTAWLGTGRDVTAGIATGASDGLVARARDRSPTRNPHGVSKRADRAVARYDWR</sequence>
<dbReference type="InterPro" id="IPR001173">
    <property type="entry name" value="Glyco_trans_2-like"/>
</dbReference>
<dbReference type="CDD" id="cd00761">
    <property type="entry name" value="Glyco_tranf_GTA_type"/>
    <property type="match status" value="1"/>
</dbReference>
<evidence type="ECO:0000256" key="3">
    <source>
        <dbReference type="ARBA" id="ARBA00022679"/>
    </source>
</evidence>
<dbReference type="SUPFAM" id="SSF53448">
    <property type="entry name" value="Nucleotide-diphospho-sugar transferases"/>
    <property type="match status" value="1"/>
</dbReference>
<feature type="domain" description="Glycosyltransferase 2-like" evidence="5">
    <location>
        <begin position="4"/>
        <end position="111"/>
    </location>
</feature>
<comment type="caution">
    <text evidence="6">The sequence shown here is derived from an EMBL/GenBank/DDBJ whole genome shotgun (WGS) entry which is preliminary data.</text>
</comment>
<dbReference type="InterPro" id="IPR029044">
    <property type="entry name" value="Nucleotide-diphossugar_trans"/>
</dbReference>
<evidence type="ECO:0000256" key="2">
    <source>
        <dbReference type="ARBA" id="ARBA00022676"/>
    </source>
</evidence>
<protein>
    <submittedName>
        <fullName evidence="6">Glycosyltransferase family 2 protein</fullName>
    </submittedName>
</protein>
<feature type="region of interest" description="Disordered" evidence="4">
    <location>
        <begin position="189"/>
        <end position="215"/>
    </location>
</feature>
<organism evidence="6 7">
    <name type="scientific">Halobium salinum</name>
    <dbReference type="NCBI Taxonomy" id="1364940"/>
    <lineage>
        <taxon>Archaea</taxon>
        <taxon>Methanobacteriati</taxon>
        <taxon>Methanobacteriota</taxon>
        <taxon>Stenosarchaea group</taxon>
        <taxon>Halobacteria</taxon>
        <taxon>Halobacteriales</taxon>
        <taxon>Haloferacaceae</taxon>
        <taxon>Halobium</taxon>
    </lineage>
</organism>
<name>A0ABD5PH92_9EURY</name>
<evidence type="ECO:0000256" key="4">
    <source>
        <dbReference type="SAM" id="MobiDB-lite"/>
    </source>
</evidence>
<evidence type="ECO:0000313" key="6">
    <source>
        <dbReference type="EMBL" id="MFC4360083.1"/>
    </source>
</evidence>
<dbReference type="RefSeq" id="WP_267623220.1">
    <property type="nucleotide sequence ID" value="NZ_JAODIW010000008.1"/>
</dbReference>
<dbReference type="EMBL" id="JBHSDS010000010">
    <property type="protein sequence ID" value="MFC4360083.1"/>
    <property type="molecule type" value="Genomic_DNA"/>
</dbReference>
<dbReference type="GO" id="GO:0016757">
    <property type="term" value="F:glycosyltransferase activity"/>
    <property type="evidence" value="ECO:0007669"/>
    <property type="project" value="UniProtKB-KW"/>
</dbReference>
<gene>
    <name evidence="6" type="ORF">ACFO0N_19205</name>
</gene>
<evidence type="ECO:0000313" key="7">
    <source>
        <dbReference type="Proteomes" id="UP001595921"/>
    </source>
</evidence>
<proteinExistence type="inferred from homology"/>
<keyword evidence="7" id="KW-1185">Reference proteome</keyword>
<dbReference type="Pfam" id="PF00535">
    <property type="entry name" value="Glycos_transf_2"/>
    <property type="match status" value="1"/>
</dbReference>
<feature type="compositionally biased region" description="Basic and acidic residues" evidence="4">
    <location>
        <begin position="189"/>
        <end position="199"/>
    </location>
</feature>
<dbReference type="PANTHER" id="PTHR43179">
    <property type="entry name" value="RHAMNOSYLTRANSFERASE WBBL"/>
    <property type="match status" value="1"/>
</dbReference>
<dbReference type="Proteomes" id="UP001595921">
    <property type="component" value="Unassembled WGS sequence"/>
</dbReference>
<dbReference type="Gene3D" id="3.90.550.10">
    <property type="entry name" value="Spore Coat Polysaccharide Biosynthesis Protein SpsA, Chain A"/>
    <property type="match status" value="1"/>
</dbReference>